<dbReference type="InterPro" id="IPR039360">
    <property type="entry name" value="Ras_GTPase"/>
</dbReference>
<evidence type="ECO:0000313" key="5">
    <source>
        <dbReference type="Proteomes" id="UP001497525"/>
    </source>
</evidence>
<dbReference type="InterPro" id="IPR023152">
    <property type="entry name" value="RasGAP_CS"/>
</dbReference>
<dbReference type="InterPro" id="IPR001936">
    <property type="entry name" value="RasGAP_dom"/>
</dbReference>
<feature type="compositionally biased region" description="Basic residues" evidence="2">
    <location>
        <begin position="492"/>
        <end position="501"/>
    </location>
</feature>
<feature type="region of interest" description="Disordered" evidence="2">
    <location>
        <begin position="539"/>
        <end position="570"/>
    </location>
</feature>
<dbReference type="SUPFAM" id="SSF48350">
    <property type="entry name" value="GTPase activation domain, GAP"/>
    <property type="match status" value="1"/>
</dbReference>
<dbReference type="Gene3D" id="1.10.506.10">
    <property type="entry name" value="GTPase Activation - p120gap, domain 1"/>
    <property type="match status" value="1"/>
</dbReference>
<comment type="caution">
    <text evidence="4">The sequence shown here is derived from an EMBL/GenBank/DDBJ whole genome shotgun (WGS) entry which is preliminary data.</text>
</comment>
<gene>
    <name evidence="4" type="ORF">CDAUBV1_LOCUS5672</name>
</gene>
<feature type="compositionally biased region" description="Basic and acidic residues" evidence="2">
    <location>
        <begin position="1901"/>
        <end position="1921"/>
    </location>
</feature>
<feature type="region of interest" description="Disordered" evidence="2">
    <location>
        <begin position="1604"/>
        <end position="1646"/>
    </location>
</feature>
<dbReference type="PANTHER" id="PTHR10194:SF60">
    <property type="entry name" value="RAS GTPASE-ACTIVATING PROTEIN RASKOL"/>
    <property type="match status" value="1"/>
</dbReference>
<reference evidence="4" key="1">
    <citation type="submission" date="2024-06" db="EMBL/GenBank/DDBJ databases">
        <authorList>
            <person name="Liu X."/>
            <person name="Lenzi L."/>
            <person name="Haldenby T S."/>
            <person name="Uol C."/>
        </authorList>
    </citation>
    <scope>NUCLEOTIDE SEQUENCE</scope>
</reference>
<feature type="region of interest" description="Disordered" evidence="2">
    <location>
        <begin position="1297"/>
        <end position="1359"/>
    </location>
</feature>
<feature type="region of interest" description="Disordered" evidence="2">
    <location>
        <begin position="960"/>
        <end position="991"/>
    </location>
</feature>
<dbReference type="EMBL" id="CAXLJL010000145">
    <property type="protein sequence ID" value="CAL5132833.1"/>
    <property type="molecule type" value="Genomic_DNA"/>
</dbReference>
<dbReference type="GO" id="GO:0005096">
    <property type="term" value="F:GTPase activator activity"/>
    <property type="evidence" value="ECO:0007669"/>
    <property type="project" value="UniProtKB-KW"/>
</dbReference>
<feature type="region of interest" description="Disordered" evidence="2">
    <location>
        <begin position="1146"/>
        <end position="1188"/>
    </location>
</feature>
<dbReference type="InterPro" id="IPR008936">
    <property type="entry name" value="Rho_GTPase_activation_prot"/>
</dbReference>
<dbReference type="Pfam" id="PF00616">
    <property type="entry name" value="RasGAP"/>
    <property type="match status" value="1"/>
</dbReference>
<feature type="compositionally biased region" description="Low complexity" evidence="2">
    <location>
        <begin position="1304"/>
        <end position="1314"/>
    </location>
</feature>
<dbReference type="PANTHER" id="PTHR10194">
    <property type="entry name" value="RAS GTPASE-ACTIVATING PROTEINS"/>
    <property type="match status" value="1"/>
</dbReference>
<evidence type="ECO:0000259" key="3">
    <source>
        <dbReference type="PROSITE" id="PS50018"/>
    </source>
</evidence>
<feature type="compositionally biased region" description="Polar residues" evidence="2">
    <location>
        <begin position="1498"/>
        <end position="1512"/>
    </location>
</feature>
<sequence length="1942" mass="210763">MATASLPFIDVIDCQPHTSSVDSIISECGTFSNQLRYFQSHGGSKPTNSFDNPTSKLAPVPRRSLSLARNKLNEEAEATVADSKTQTGQSAAVIRRSHYVVNGAPLSDIDADVGSGISPVTARSDRKTTGVKESGGRKILNFFQRGFNTRRPKSVTKMNNRKSSTYYPGFDESLDDQLEDGLEHTLSPAEAINILNEQMTLPAELISIFQPGHRGLGERPVNPIRSTFPVLIEPIDSSLIGFDRRHCFQVTSRDSCTLTPTSEIPTESGLVTLHGNPPSSGVESSACSQPNNCHIRTYACMSALERSRWMLYLKRVAQPERDAKRRRENCLRIWIQEAKGLTGKQRYHCEILLDETTFARTTSKRLTDMLFWGEEFDLSGLPNFSDFTVELWKDSDRGPADSARASSSHRHRTTSPPRTGGRQQPSHSPIPMRKAMMACTRGSEPTHADEILSDPDDRPTTNSRVLKENTENTSNPPKSSPSKCAAAAANRRLARRTKPTRQKQSLQSQLIARVTIPSSKLGNTSEVESWYPAVLQEVHTSTGRNKRSDSGEPANSKIRAHKGNSLSNGTSANSIQLRIKTRHRSVLVLPLASYARLKLCLSRFAHPDASAAYSGDVTKNISSEDGIDCSMLLSHLDQWIGVKSKAELAGSILALQQALGQATDFLVVLILHEVKKQGDPNMVLRGNSIATKATEMYLRLVGENYLSSILSDFVNTVISGTAKRNCDTRTQTKNAAKQARHTPSSTSGSSSENFLDCEVDIAKVQTSTQLAQNQSNLIRLVEMVWSRILSSEPFFPEPLRMMFAAIRKHLDVWFPSIPSESGSPQASLSEHVISACLFLRYICPAILSPSLFGLASEFPSEPRVLRAFTLVAKTIQSLANFSLFAGSKEVYMTFMNQFVSSQLPAMKRFLQNISCPRRSPGSVTGSFPIPSLGDGVTSSQDYGLINERVQVNPQQLQSGRFVGSKSHHGGFPSGLPLDTESSRVLSKPGIDSSSNHPLLIRSISGLPISASQCVPHQSFLDNPVNTTNLADAEPSSRQRRNNSLVVDEYDRKTPLASSSIREPILLPLLPSVDRSPPFSGDHIDLALCLALCHTQLTEAIKKVPENKMVPHLINLKPILDEIDFFLASGVDPSPNWWRKENVPELPGPATGQRSSAAAVPVSTNGVGTVRSRSSGSLQSNHPKPDTSGFVAAVTHTASGVTLRSSSIMTNGVKHRKSGVGESQSGYSLWTSNDLTSSQIKSAHEVPIPAAPFSAVNSNSPSSNSSSDRLRLPSNNNSSSSEMVKNRNVSNQHTAFPASVCTRQPSTPSPVSVPVCKNPFPSEENGDSSSSLGPLMQEEKVNHSTSREIQPSNGGGVRMKNLKESSEDSTLWSIDTDTNMPFTQQIESISMDEAPQNSAQHPKNLHCVASNQMHAGAVYVANSNSSGYQSLVSHGTGGTGLPSDAGTFTKDRFERNKTAPALPPQMLNVNPTTAAAMSNPLYAFHSPKDRPANLVESAASSPTVESSTASIPQLSRAVPARSRSPVPTDSARRHTYVNLSGASNAEAMLASIRNRPFEPDTSLAMEVSLSTTSSPSDSRPLHGNPSLTRHYTVATDELLYTQDMMSAPGDSPRSNIRRPRSKTTAVCRNYPHPRPHQRPESLCSDRTPHSVHPTLYAMLEGLEARDRFAGSDSVRSAVYPTGKRAPLFTTESNTMDPSSIKQELDASQARLAEAQARLLANEAERIQLLRAWHNELLKQSQLVGYSGIGLGFYESPPVVPHKPLDSSLGSDGDHNSSAHVTSPPSTMDDVDNLIPPAVRDAINATANPRHSSSKSVHTIRPRMGASVIGTSYHDSLTTKGNQPDGQSTLPEGLLSSACNSQFPSWVKGTEIAKGSELPIPRSPSTPGLMSCPSAPLNVRPVELSDDRQPSEQHSSSDAEFIKHAQASSWENKHGDNLPSKSSD</sequence>
<feature type="region of interest" description="Disordered" evidence="2">
    <location>
        <begin position="1831"/>
        <end position="1852"/>
    </location>
</feature>
<feature type="compositionally biased region" description="Basic and acidic residues" evidence="2">
    <location>
        <begin position="1336"/>
        <end position="1345"/>
    </location>
</feature>
<feature type="compositionally biased region" description="Basic and acidic residues" evidence="2">
    <location>
        <begin position="444"/>
        <end position="470"/>
    </location>
</feature>
<protein>
    <recommendedName>
        <fullName evidence="3">Ras-GAP domain-containing protein</fullName>
    </recommendedName>
</protein>
<dbReference type="PROSITE" id="PS00509">
    <property type="entry name" value="RAS_GTPASE_ACTIV_1"/>
    <property type="match status" value="1"/>
</dbReference>
<name>A0AAV2T5U8_CALDB</name>
<feature type="compositionally biased region" description="Low complexity" evidence="2">
    <location>
        <begin position="471"/>
        <end position="491"/>
    </location>
</feature>
<feature type="region of interest" description="Disordered" evidence="2">
    <location>
        <begin position="1024"/>
        <end position="1044"/>
    </location>
</feature>
<feature type="compositionally biased region" description="Polar residues" evidence="2">
    <location>
        <begin position="1831"/>
        <end position="1848"/>
    </location>
</feature>
<organism evidence="4 5">
    <name type="scientific">Calicophoron daubneyi</name>
    <name type="common">Rumen fluke</name>
    <name type="synonym">Paramphistomum daubneyi</name>
    <dbReference type="NCBI Taxonomy" id="300641"/>
    <lineage>
        <taxon>Eukaryota</taxon>
        <taxon>Metazoa</taxon>
        <taxon>Spiralia</taxon>
        <taxon>Lophotrochozoa</taxon>
        <taxon>Platyhelminthes</taxon>
        <taxon>Trematoda</taxon>
        <taxon>Digenea</taxon>
        <taxon>Plagiorchiida</taxon>
        <taxon>Pronocephalata</taxon>
        <taxon>Paramphistomoidea</taxon>
        <taxon>Paramphistomidae</taxon>
        <taxon>Calicophoron</taxon>
    </lineage>
</organism>
<feature type="region of interest" description="Disordered" evidence="2">
    <location>
        <begin position="1498"/>
        <end position="1529"/>
    </location>
</feature>
<proteinExistence type="predicted"/>
<accession>A0AAV2T5U8</accession>
<keyword evidence="1" id="KW-0343">GTPase activation</keyword>
<dbReference type="SMART" id="SM00323">
    <property type="entry name" value="RasGAP"/>
    <property type="match status" value="1"/>
</dbReference>
<feature type="region of interest" description="Disordered" evidence="2">
    <location>
        <begin position="1761"/>
        <end position="1787"/>
    </location>
</feature>
<dbReference type="PROSITE" id="PS50018">
    <property type="entry name" value="RAS_GTPASE_ACTIV_2"/>
    <property type="match status" value="1"/>
</dbReference>
<feature type="region of interest" description="Disordered" evidence="2">
    <location>
        <begin position="1252"/>
        <end position="1285"/>
    </location>
</feature>
<feature type="compositionally biased region" description="Low complexity" evidence="2">
    <location>
        <begin position="1256"/>
        <end position="1280"/>
    </location>
</feature>
<feature type="compositionally biased region" description="Low complexity" evidence="2">
    <location>
        <begin position="1165"/>
        <end position="1176"/>
    </location>
</feature>
<feature type="region of interest" description="Disordered" evidence="2">
    <location>
        <begin position="1874"/>
        <end position="1942"/>
    </location>
</feature>
<evidence type="ECO:0000256" key="1">
    <source>
        <dbReference type="ARBA" id="ARBA00022468"/>
    </source>
</evidence>
<feature type="domain" description="Ras-GAP" evidence="3">
    <location>
        <begin position="644"/>
        <end position="880"/>
    </location>
</feature>
<dbReference type="Proteomes" id="UP001497525">
    <property type="component" value="Unassembled WGS sequence"/>
</dbReference>
<evidence type="ECO:0000313" key="4">
    <source>
        <dbReference type="EMBL" id="CAL5132833.1"/>
    </source>
</evidence>
<feature type="region of interest" description="Disordered" evidence="2">
    <location>
        <begin position="728"/>
        <end position="752"/>
    </location>
</feature>
<evidence type="ECO:0000256" key="2">
    <source>
        <dbReference type="SAM" id="MobiDB-lite"/>
    </source>
</evidence>
<feature type="region of interest" description="Disordered" evidence="2">
    <location>
        <begin position="395"/>
        <end position="508"/>
    </location>
</feature>